<dbReference type="Gene3D" id="3.10.180.10">
    <property type="entry name" value="2,3-Dihydroxybiphenyl 1,2-Dioxygenase, domain 1"/>
    <property type="match status" value="1"/>
</dbReference>
<dbReference type="Proteomes" id="UP001595937">
    <property type="component" value="Unassembled WGS sequence"/>
</dbReference>
<organism evidence="2 3">
    <name type="scientific">Brachybacterium tyrofermentans</name>
    <dbReference type="NCBI Taxonomy" id="47848"/>
    <lineage>
        <taxon>Bacteria</taxon>
        <taxon>Bacillati</taxon>
        <taxon>Actinomycetota</taxon>
        <taxon>Actinomycetes</taxon>
        <taxon>Micrococcales</taxon>
        <taxon>Dermabacteraceae</taxon>
        <taxon>Brachybacterium</taxon>
    </lineage>
</organism>
<dbReference type="GeneID" id="303296380"/>
<accession>A0ABW0FL55</accession>
<dbReference type="PROSITE" id="PS51819">
    <property type="entry name" value="VOC"/>
    <property type="match status" value="1"/>
</dbReference>
<protein>
    <submittedName>
        <fullName evidence="2">VOC family protein</fullName>
    </submittedName>
</protein>
<gene>
    <name evidence="2" type="ORF">ACFPK8_18500</name>
</gene>
<dbReference type="SUPFAM" id="SSF54593">
    <property type="entry name" value="Glyoxalase/Bleomycin resistance protein/Dihydroxybiphenyl dioxygenase"/>
    <property type="match status" value="1"/>
</dbReference>
<comment type="caution">
    <text evidence="2">The sequence shown here is derived from an EMBL/GenBank/DDBJ whole genome shotgun (WGS) entry which is preliminary data.</text>
</comment>
<evidence type="ECO:0000259" key="1">
    <source>
        <dbReference type="PROSITE" id="PS51819"/>
    </source>
</evidence>
<evidence type="ECO:0000313" key="2">
    <source>
        <dbReference type="EMBL" id="MFC5299509.1"/>
    </source>
</evidence>
<evidence type="ECO:0000313" key="3">
    <source>
        <dbReference type="Proteomes" id="UP001595937"/>
    </source>
</evidence>
<dbReference type="PANTHER" id="PTHR35908:SF1">
    <property type="entry name" value="CONSERVED PROTEIN"/>
    <property type="match status" value="1"/>
</dbReference>
<reference evidence="3" key="1">
    <citation type="journal article" date="2019" name="Int. J. Syst. Evol. Microbiol.">
        <title>The Global Catalogue of Microorganisms (GCM) 10K type strain sequencing project: providing services to taxonomists for standard genome sequencing and annotation.</title>
        <authorList>
            <consortium name="The Broad Institute Genomics Platform"/>
            <consortium name="The Broad Institute Genome Sequencing Center for Infectious Disease"/>
            <person name="Wu L."/>
            <person name="Ma J."/>
        </authorList>
    </citation>
    <scope>NUCLEOTIDE SEQUENCE [LARGE SCALE GENOMIC DNA]</scope>
    <source>
        <strain evidence="3">CGMCC 1.16455</strain>
    </source>
</reference>
<dbReference type="InterPro" id="IPR041581">
    <property type="entry name" value="Glyoxalase_6"/>
</dbReference>
<proteinExistence type="predicted"/>
<dbReference type="InterPro" id="IPR037523">
    <property type="entry name" value="VOC_core"/>
</dbReference>
<dbReference type="Pfam" id="PF18029">
    <property type="entry name" value="Glyoxalase_6"/>
    <property type="match status" value="1"/>
</dbReference>
<name>A0ABW0FL55_9MICO</name>
<dbReference type="CDD" id="cd06587">
    <property type="entry name" value="VOC"/>
    <property type="match status" value="1"/>
</dbReference>
<feature type="domain" description="VOC" evidence="1">
    <location>
        <begin position="6"/>
        <end position="119"/>
    </location>
</feature>
<dbReference type="RefSeq" id="WP_343922716.1">
    <property type="nucleotide sequence ID" value="NZ_BAAAIR010000025.1"/>
</dbReference>
<dbReference type="PANTHER" id="PTHR35908">
    <property type="entry name" value="HYPOTHETICAL FUSION PROTEIN"/>
    <property type="match status" value="1"/>
</dbReference>
<dbReference type="InterPro" id="IPR029068">
    <property type="entry name" value="Glyas_Bleomycin-R_OHBP_Dase"/>
</dbReference>
<sequence length="123" mass="13296">MTTPIRFSAVTIAAPEPGRLAEFYAEITDGEVITVLGDAWAGTQSAGGRIDVMGVENYEPPRWPEDSALIHLDFLVEDLELAAARVEEAGAVRFDFQPNAAHCLVFADPVDHPFCLTLVDVPA</sequence>
<keyword evidence="3" id="KW-1185">Reference proteome</keyword>
<dbReference type="EMBL" id="JBHSLN010000088">
    <property type="protein sequence ID" value="MFC5299509.1"/>
    <property type="molecule type" value="Genomic_DNA"/>
</dbReference>